<evidence type="ECO:0000256" key="1">
    <source>
        <dbReference type="SAM" id="Phobius"/>
    </source>
</evidence>
<keyword evidence="1" id="KW-0812">Transmembrane</keyword>
<feature type="transmembrane region" description="Helical" evidence="1">
    <location>
        <begin position="12"/>
        <end position="33"/>
    </location>
</feature>
<organism evidence="2">
    <name type="scientific">Arundo donax</name>
    <name type="common">Giant reed</name>
    <name type="synonym">Donax arundinaceus</name>
    <dbReference type="NCBI Taxonomy" id="35708"/>
    <lineage>
        <taxon>Eukaryota</taxon>
        <taxon>Viridiplantae</taxon>
        <taxon>Streptophyta</taxon>
        <taxon>Embryophyta</taxon>
        <taxon>Tracheophyta</taxon>
        <taxon>Spermatophyta</taxon>
        <taxon>Magnoliopsida</taxon>
        <taxon>Liliopsida</taxon>
        <taxon>Poales</taxon>
        <taxon>Poaceae</taxon>
        <taxon>PACMAD clade</taxon>
        <taxon>Arundinoideae</taxon>
        <taxon>Arundineae</taxon>
        <taxon>Arundo</taxon>
    </lineage>
</organism>
<keyword evidence="1" id="KW-1133">Transmembrane helix</keyword>
<dbReference type="AlphaFoldDB" id="A0A0A8ZUI0"/>
<accession>A0A0A8ZUI0</accession>
<protein>
    <submittedName>
        <fullName evidence="2">Uncharacterized protein</fullName>
    </submittedName>
</protein>
<name>A0A0A8ZUI0_ARUDO</name>
<reference evidence="2" key="1">
    <citation type="submission" date="2014-09" db="EMBL/GenBank/DDBJ databases">
        <authorList>
            <person name="Magalhaes I.L.F."/>
            <person name="Oliveira U."/>
            <person name="Santos F.R."/>
            <person name="Vidigal T.H.D.A."/>
            <person name="Brescovit A.D."/>
            <person name="Santos A.J."/>
        </authorList>
    </citation>
    <scope>NUCLEOTIDE SEQUENCE</scope>
    <source>
        <tissue evidence="2">Shoot tissue taken approximately 20 cm above the soil surface</tissue>
    </source>
</reference>
<keyword evidence="1" id="KW-0472">Membrane</keyword>
<evidence type="ECO:0000313" key="2">
    <source>
        <dbReference type="EMBL" id="JAD42456.1"/>
    </source>
</evidence>
<sequence length="34" mass="3633">MCPGFLHPKHTLSVGGAWATLLLLLCGLPLFGLR</sequence>
<reference evidence="2" key="2">
    <citation type="journal article" date="2015" name="Data Brief">
        <title>Shoot transcriptome of the giant reed, Arundo donax.</title>
        <authorList>
            <person name="Barrero R.A."/>
            <person name="Guerrero F.D."/>
            <person name="Moolhuijzen P."/>
            <person name="Goolsby J.A."/>
            <person name="Tidwell J."/>
            <person name="Bellgard S.E."/>
            <person name="Bellgard M.I."/>
        </authorList>
    </citation>
    <scope>NUCLEOTIDE SEQUENCE</scope>
    <source>
        <tissue evidence="2">Shoot tissue taken approximately 20 cm above the soil surface</tissue>
    </source>
</reference>
<dbReference type="EMBL" id="GBRH01255439">
    <property type="protein sequence ID" value="JAD42456.1"/>
    <property type="molecule type" value="Transcribed_RNA"/>
</dbReference>
<proteinExistence type="predicted"/>